<dbReference type="EMBL" id="DF820464">
    <property type="protein sequence ID" value="GAK56481.1"/>
    <property type="molecule type" value="Genomic_DNA"/>
</dbReference>
<dbReference type="GO" id="GO:0004665">
    <property type="term" value="F:prephenate dehydrogenase (NADP+) activity"/>
    <property type="evidence" value="ECO:0007669"/>
    <property type="project" value="InterPro"/>
</dbReference>
<accession>A0A081BVX6</accession>
<dbReference type="eggNOG" id="COG0287">
    <property type="taxonomic scope" value="Bacteria"/>
</dbReference>
<dbReference type="InterPro" id="IPR050812">
    <property type="entry name" value="Preph/Arog_dehydrog"/>
</dbReference>
<dbReference type="GO" id="GO:0008977">
    <property type="term" value="F:prephenate dehydrogenase (NAD+) activity"/>
    <property type="evidence" value="ECO:0007669"/>
    <property type="project" value="InterPro"/>
</dbReference>
<dbReference type="AlphaFoldDB" id="A0A081BVX6"/>
<dbReference type="PANTHER" id="PTHR21363">
    <property type="entry name" value="PREPHENATE DEHYDROGENASE"/>
    <property type="match status" value="1"/>
</dbReference>
<dbReference type="GO" id="GO:0006571">
    <property type="term" value="P:tyrosine biosynthetic process"/>
    <property type="evidence" value="ECO:0007669"/>
    <property type="project" value="InterPro"/>
</dbReference>
<dbReference type="Pfam" id="PF02153">
    <property type="entry name" value="PDH_N"/>
    <property type="match status" value="1"/>
</dbReference>
<sequence>MKIAIIGAGHVGGWFARELIKDGHELAIFDLNPHKTAEFQDNCVLKELAELTQFVPDLLLNAVSIQHTVQAFEKCVAYLPDHCVLVDVASVKGEVPRYYQQAGFRYASLHPMFGPTFANVNDLHEENVILITESDPNIKEFFRTFFRQRGLNIFEFSFKKHDQMTAYSLSLPFASTLVFAACMDNTTVPGTTFKRHLAIAKGLLSEDDHLLAEILFNAYSLEQLEKVTARLEFLKHVIRARDYEEAQRFFNRLRENITSSPDAPGA</sequence>
<keyword evidence="1" id="KW-0560">Oxidoreductase</keyword>
<dbReference type="Gene3D" id="1.10.3660.10">
    <property type="entry name" value="6-phosphogluconate dehydrogenase C-terminal like domain"/>
    <property type="match status" value="1"/>
</dbReference>
<dbReference type="SUPFAM" id="SSF51735">
    <property type="entry name" value="NAD(P)-binding Rossmann-fold domains"/>
    <property type="match status" value="1"/>
</dbReference>
<proteinExistence type="predicted"/>
<dbReference type="InterPro" id="IPR046826">
    <property type="entry name" value="PDH_N"/>
</dbReference>
<dbReference type="InterPro" id="IPR008927">
    <property type="entry name" value="6-PGluconate_DH-like_C_sf"/>
</dbReference>
<gene>
    <name evidence="3" type="ORF">U27_03443</name>
</gene>
<evidence type="ECO:0000259" key="2">
    <source>
        <dbReference type="PROSITE" id="PS51176"/>
    </source>
</evidence>
<keyword evidence="4" id="KW-1185">Reference proteome</keyword>
<dbReference type="PROSITE" id="PS51176">
    <property type="entry name" value="PDH_ADH"/>
    <property type="match status" value="1"/>
</dbReference>
<evidence type="ECO:0000313" key="4">
    <source>
        <dbReference type="Proteomes" id="UP000030661"/>
    </source>
</evidence>
<name>A0A081BVX6_VECG1</name>
<evidence type="ECO:0000313" key="3">
    <source>
        <dbReference type="EMBL" id="GAK56481.1"/>
    </source>
</evidence>
<dbReference type="SUPFAM" id="SSF48179">
    <property type="entry name" value="6-phosphogluconate dehydrogenase C-terminal domain-like"/>
    <property type="match status" value="1"/>
</dbReference>
<feature type="domain" description="Prephenate/arogenate dehydrogenase" evidence="2">
    <location>
        <begin position="1"/>
        <end position="266"/>
    </location>
</feature>
<dbReference type="GO" id="GO:0070403">
    <property type="term" value="F:NAD+ binding"/>
    <property type="evidence" value="ECO:0007669"/>
    <property type="project" value="InterPro"/>
</dbReference>
<dbReference type="InterPro" id="IPR036291">
    <property type="entry name" value="NAD(P)-bd_dom_sf"/>
</dbReference>
<organism evidence="3">
    <name type="scientific">Vecturithrix granuli</name>
    <dbReference type="NCBI Taxonomy" id="1499967"/>
    <lineage>
        <taxon>Bacteria</taxon>
        <taxon>Candidatus Moduliflexota</taxon>
        <taxon>Candidatus Vecturitrichia</taxon>
        <taxon>Candidatus Vecturitrichales</taxon>
        <taxon>Candidatus Vecturitrichaceae</taxon>
        <taxon>Candidatus Vecturithrix</taxon>
    </lineage>
</organism>
<dbReference type="Gene3D" id="3.40.50.720">
    <property type="entry name" value="NAD(P)-binding Rossmann-like Domain"/>
    <property type="match status" value="1"/>
</dbReference>
<protein>
    <submittedName>
        <fullName evidence="3">Prephenate dehydrogenase</fullName>
    </submittedName>
</protein>
<dbReference type="STRING" id="1499967.U27_03443"/>
<reference evidence="3" key="1">
    <citation type="journal article" date="2015" name="PeerJ">
        <title>First genomic representation of candidate bacterial phylum KSB3 points to enhanced environmental sensing as a trigger of wastewater bulking.</title>
        <authorList>
            <person name="Sekiguchi Y."/>
            <person name="Ohashi A."/>
            <person name="Parks D.H."/>
            <person name="Yamauchi T."/>
            <person name="Tyson G.W."/>
            <person name="Hugenholtz P."/>
        </authorList>
    </citation>
    <scope>NUCLEOTIDE SEQUENCE [LARGE SCALE GENOMIC DNA]</scope>
</reference>
<dbReference type="InterPro" id="IPR003099">
    <property type="entry name" value="Prephen_DH"/>
</dbReference>
<dbReference type="HOGENOM" id="CLU_1080348_0_0_0"/>
<dbReference type="Proteomes" id="UP000030661">
    <property type="component" value="Unassembled WGS sequence"/>
</dbReference>
<dbReference type="PANTHER" id="PTHR21363:SF0">
    <property type="entry name" value="PREPHENATE DEHYDROGENASE [NADP(+)]"/>
    <property type="match status" value="1"/>
</dbReference>
<evidence type="ECO:0000256" key="1">
    <source>
        <dbReference type="ARBA" id="ARBA00023002"/>
    </source>
</evidence>